<dbReference type="STRING" id="56484.A0A1Y2F9K8"/>
<dbReference type="Pfam" id="PF03358">
    <property type="entry name" value="FMN_red"/>
    <property type="match status" value="1"/>
</dbReference>
<dbReference type="PANTHER" id="PTHR30546:SF23">
    <property type="entry name" value="FLAVOPROTEIN-LIKE PROTEIN YCP4-RELATED"/>
    <property type="match status" value="1"/>
</dbReference>
<evidence type="ECO:0000313" key="4">
    <source>
        <dbReference type="Proteomes" id="UP000193685"/>
    </source>
</evidence>
<comment type="caution">
    <text evidence="3">The sequence shown here is derived from an EMBL/GenBank/DDBJ whole genome shotgun (WGS) entry which is preliminary data.</text>
</comment>
<dbReference type="NCBIfam" id="TIGR01755">
    <property type="entry name" value="flav_wrbA"/>
    <property type="match status" value="1"/>
</dbReference>
<dbReference type="InterPro" id="IPR029039">
    <property type="entry name" value="Flavoprotein-like_sf"/>
</dbReference>
<dbReference type="GeneID" id="63787944"/>
<dbReference type="GO" id="GO:0003955">
    <property type="term" value="F:NAD(P)H dehydrogenase (quinone) activity"/>
    <property type="evidence" value="ECO:0007669"/>
    <property type="project" value="InterPro"/>
</dbReference>
<comment type="similarity">
    <text evidence="1">Belongs to the WrbA family.</text>
</comment>
<accession>A0A1Y2F9K8</accession>
<dbReference type="SUPFAM" id="SSF52218">
    <property type="entry name" value="Flavoproteins"/>
    <property type="match status" value="1"/>
</dbReference>
<keyword evidence="4" id="KW-1185">Reference proteome</keyword>
<name>A0A1Y2F9K8_PROLT</name>
<gene>
    <name evidence="3" type="ORF">BCR37DRAFT_393685</name>
</gene>
<dbReference type="InterPro" id="IPR010089">
    <property type="entry name" value="Flavoprotein_WrbA-like"/>
</dbReference>
<dbReference type="PANTHER" id="PTHR30546">
    <property type="entry name" value="FLAVODOXIN-RELATED PROTEIN WRBA-RELATED"/>
    <property type="match status" value="1"/>
</dbReference>
<dbReference type="OrthoDB" id="504689at2759"/>
<feature type="domain" description="Flavodoxin-like" evidence="2">
    <location>
        <begin position="6"/>
        <end position="194"/>
    </location>
</feature>
<dbReference type="FunFam" id="3.40.50.360:FF:000001">
    <property type="entry name" value="NAD(P)H dehydrogenase (Quinone) FQR1-like"/>
    <property type="match status" value="1"/>
</dbReference>
<evidence type="ECO:0000259" key="2">
    <source>
        <dbReference type="PROSITE" id="PS50902"/>
    </source>
</evidence>
<dbReference type="Gene3D" id="3.40.50.360">
    <property type="match status" value="1"/>
</dbReference>
<evidence type="ECO:0000256" key="1">
    <source>
        <dbReference type="ARBA" id="ARBA00006961"/>
    </source>
</evidence>
<dbReference type="PROSITE" id="PS50902">
    <property type="entry name" value="FLAVODOXIN_LIKE"/>
    <property type="match status" value="1"/>
</dbReference>
<dbReference type="AlphaFoldDB" id="A0A1Y2F9K8"/>
<dbReference type="Proteomes" id="UP000193685">
    <property type="component" value="Unassembled WGS sequence"/>
</dbReference>
<dbReference type="NCBIfam" id="NF002999">
    <property type="entry name" value="PRK03767.1"/>
    <property type="match status" value="1"/>
</dbReference>
<dbReference type="GO" id="GO:0016020">
    <property type="term" value="C:membrane"/>
    <property type="evidence" value="ECO:0007669"/>
    <property type="project" value="TreeGrafter"/>
</dbReference>
<dbReference type="EMBL" id="MCFI01000013">
    <property type="protein sequence ID" value="ORY80317.1"/>
    <property type="molecule type" value="Genomic_DNA"/>
</dbReference>
<dbReference type="GO" id="GO:0010181">
    <property type="term" value="F:FMN binding"/>
    <property type="evidence" value="ECO:0007669"/>
    <property type="project" value="InterPro"/>
</dbReference>
<organism evidence="3 4">
    <name type="scientific">Protomyces lactucae-debilis</name>
    <dbReference type="NCBI Taxonomy" id="2754530"/>
    <lineage>
        <taxon>Eukaryota</taxon>
        <taxon>Fungi</taxon>
        <taxon>Dikarya</taxon>
        <taxon>Ascomycota</taxon>
        <taxon>Taphrinomycotina</taxon>
        <taxon>Taphrinomycetes</taxon>
        <taxon>Taphrinales</taxon>
        <taxon>Protomycetaceae</taxon>
        <taxon>Protomyces</taxon>
    </lineage>
</organism>
<dbReference type="OMA" id="KFADGNP"/>
<dbReference type="RefSeq" id="XP_040724205.1">
    <property type="nucleotide sequence ID" value="XM_040871345.1"/>
</dbReference>
<dbReference type="InterPro" id="IPR005025">
    <property type="entry name" value="FMN_Rdtase-like_dom"/>
</dbReference>
<reference evidence="3 4" key="1">
    <citation type="submission" date="2016-07" db="EMBL/GenBank/DDBJ databases">
        <title>Pervasive Adenine N6-methylation of Active Genes in Fungi.</title>
        <authorList>
            <consortium name="DOE Joint Genome Institute"/>
            <person name="Mondo S.J."/>
            <person name="Dannebaum R.O."/>
            <person name="Kuo R.C."/>
            <person name="Labutti K."/>
            <person name="Haridas S."/>
            <person name="Kuo A."/>
            <person name="Salamov A."/>
            <person name="Ahrendt S.R."/>
            <person name="Lipzen A."/>
            <person name="Sullivan W."/>
            <person name="Andreopoulos W.B."/>
            <person name="Clum A."/>
            <person name="Lindquist E."/>
            <person name="Daum C."/>
            <person name="Ramamoorthy G.K."/>
            <person name="Gryganskyi A."/>
            <person name="Culley D."/>
            <person name="Magnuson J.K."/>
            <person name="James T.Y."/>
            <person name="O'Malley M.A."/>
            <person name="Stajich J.E."/>
            <person name="Spatafora J.W."/>
            <person name="Visel A."/>
            <person name="Grigoriev I.V."/>
        </authorList>
    </citation>
    <scope>NUCLEOTIDE SEQUENCE [LARGE SCALE GENOMIC DNA]</scope>
    <source>
        <strain evidence="3 4">12-1054</strain>
    </source>
</reference>
<protein>
    <submittedName>
        <fullName evidence="3">NADH-quinone oxidoreductase</fullName>
    </submittedName>
</protein>
<sequence length="202" mass="21281">MSGKPVAIIIYSMYGHVLKMAEAEKKGIEAAGGQAIIYQVPETLPQEVLAKMHAPPKADLPVASAQILNEHDAFLFGIPTRYGNMPAQIKAFIDSTGQLWASGALDGKKAGVFVSTAGIGGGQETTVLNFMSTLAHHGIIFVPLGYKNVFGELSNLSEVHGGSAWGAGCVTGGDGSRQPSTLELSVAEIQGRTFYEKVKPTH</sequence>
<dbReference type="InterPro" id="IPR008254">
    <property type="entry name" value="Flavodoxin/NO_synth"/>
</dbReference>
<evidence type="ECO:0000313" key="3">
    <source>
        <dbReference type="EMBL" id="ORY80317.1"/>
    </source>
</evidence>
<proteinExistence type="inferred from homology"/>